<reference evidence="1 2" key="1">
    <citation type="journal article" date="2016" name="Nat. Commun.">
        <title>Thousands of microbial genomes shed light on interconnected biogeochemical processes in an aquifer system.</title>
        <authorList>
            <person name="Anantharaman K."/>
            <person name="Brown C.T."/>
            <person name="Hug L.A."/>
            <person name="Sharon I."/>
            <person name="Castelle C.J."/>
            <person name="Probst A.J."/>
            <person name="Thomas B.C."/>
            <person name="Singh A."/>
            <person name="Wilkins M.J."/>
            <person name="Karaoz U."/>
            <person name="Brodie E.L."/>
            <person name="Williams K.H."/>
            <person name="Hubbard S.S."/>
            <person name="Banfield J.F."/>
        </authorList>
    </citation>
    <scope>NUCLEOTIDE SEQUENCE [LARGE SCALE GENOMIC DNA]</scope>
</reference>
<dbReference type="InterPro" id="IPR036113">
    <property type="entry name" value="Asp/Glu-ADT_sf_sub_c"/>
</dbReference>
<dbReference type="SUPFAM" id="SSF141000">
    <property type="entry name" value="Glu-tRNAGln amidotransferase C subunit"/>
    <property type="match status" value="1"/>
</dbReference>
<dbReference type="Gene3D" id="1.10.20.60">
    <property type="entry name" value="Glu-tRNAGln amidotransferase C subunit, N-terminal domain"/>
    <property type="match status" value="1"/>
</dbReference>
<dbReference type="GO" id="GO:0070681">
    <property type="term" value="P:glutaminyl-tRNAGln biosynthesis via transamidation"/>
    <property type="evidence" value="ECO:0007669"/>
    <property type="project" value="TreeGrafter"/>
</dbReference>
<comment type="caution">
    <text evidence="1">The sequence shown here is derived from an EMBL/GenBank/DDBJ whole genome shotgun (WGS) entry which is preliminary data.</text>
</comment>
<dbReference type="Pfam" id="PF02686">
    <property type="entry name" value="GatC"/>
    <property type="match status" value="1"/>
</dbReference>
<accession>A0A1F7GEQ5</accession>
<dbReference type="EMBL" id="MFZG01000009">
    <property type="protein sequence ID" value="OGK17366.1"/>
    <property type="molecule type" value="Genomic_DNA"/>
</dbReference>
<dbReference type="InterPro" id="IPR003837">
    <property type="entry name" value="GatC"/>
</dbReference>
<dbReference type="AlphaFoldDB" id="A0A1F7GEQ5"/>
<evidence type="ECO:0000313" key="1">
    <source>
        <dbReference type="EMBL" id="OGK17366.1"/>
    </source>
</evidence>
<evidence type="ECO:0000313" key="2">
    <source>
        <dbReference type="Proteomes" id="UP000177208"/>
    </source>
</evidence>
<evidence type="ECO:0008006" key="3">
    <source>
        <dbReference type="Google" id="ProtNLM"/>
    </source>
</evidence>
<dbReference type="PANTHER" id="PTHR15004:SF0">
    <property type="entry name" value="GLUTAMYL-TRNA(GLN) AMIDOTRANSFERASE SUBUNIT C, MITOCHONDRIAL"/>
    <property type="match status" value="1"/>
</dbReference>
<dbReference type="PANTHER" id="PTHR15004">
    <property type="entry name" value="GLUTAMYL-TRNA(GLN) AMIDOTRANSFERASE SUBUNIT C, MITOCHONDRIAL"/>
    <property type="match status" value="1"/>
</dbReference>
<protein>
    <recommendedName>
        <fullName evidence="3">Aspartyl/glutamyl-tRNA(Asn/Gln) amidotransferase subunit C</fullName>
    </recommendedName>
</protein>
<organism evidence="1 2">
    <name type="scientific">Candidatus Roizmanbacteria bacterium RIFCSPHIGHO2_01_FULL_39_12c</name>
    <dbReference type="NCBI Taxonomy" id="1802031"/>
    <lineage>
        <taxon>Bacteria</taxon>
        <taxon>Candidatus Roizmaniibacteriota</taxon>
    </lineage>
</organism>
<proteinExistence type="predicted"/>
<dbReference type="GO" id="GO:0006450">
    <property type="term" value="P:regulation of translational fidelity"/>
    <property type="evidence" value="ECO:0007669"/>
    <property type="project" value="InterPro"/>
</dbReference>
<dbReference type="Proteomes" id="UP000177208">
    <property type="component" value="Unassembled WGS sequence"/>
</dbReference>
<sequence>MKKIELTREDILHLAKLSSLKLTDQEVEKYCNQLGETVEFVKNLKELKTDVVIPTSQITNLTDVFFTDGETNKRVLTKEKATENAKYKKEKYFVVKRIM</sequence>
<name>A0A1F7GEQ5_9BACT</name>
<gene>
    <name evidence="1" type="ORF">A2774_04180</name>
</gene>